<evidence type="ECO:0000256" key="2">
    <source>
        <dbReference type="SAM" id="Phobius"/>
    </source>
</evidence>
<dbReference type="EMBL" id="HBHL01011934">
    <property type="protein sequence ID" value="CAD9718952.1"/>
    <property type="molecule type" value="Transcribed_RNA"/>
</dbReference>
<sequence length="504" mass="53301">MWQRRGFAGRVATVAVLLALVGRSIAEGGGLAAREQQKDAAKRVLAGIVGVANFEGQQIRRHLQESFNFNLLGVPDASVSGDGIAELLKLGQAMMPKAAGPAVFPAFPAMSADTAREIFSESSELAKEACNPLVMNSMTGGGLASMMFPANAKEMYKSFCSMIPSSGGPAATPFSFGSGVAGMLGPQILSAAIPKNGNDLQATLLDVMQGLPAAAEELGVGETVILPSKTVTIDLNGTDLAAALNETTGPSAAALGDEDEDGMDYIIQTTVPAVPAMPAMPAIPDLTQMANFGQIFALEQELPDMLDKLIDEAWEELGTEEQASAARHYPPELPAAYADVQPVDPHAYIPPHVEVVEEITLDEDALSHIIENVNIALVAKSAPDSQPFAIARDPLESGSEAQDQAVAQLEEDSVEELILVEESAPVASSQRHDRAEILSALFFCAIFVALVAVGVSVASAFKFCSNGFNERRYQQANDSDLPSERNNLKPLWSGRSHRSDSEIL</sequence>
<feature type="transmembrane region" description="Helical" evidence="2">
    <location>
        <begin position="437"/>
        <end position="461"/>
    </location>
</feature>
<reference evidence="4" key="2">
    <citation type="submission" date="2021-01" db="EMBL/GenBank/DDBJ databases">
        <authorList>
            <person name="Corre E."/>
            <person name="Pelletier E."/>
            <person name="Niang G."/>
            <person name="Scheremetjew M."/>
            <person name="Finn R."/>
            <person name="Kale V."/>
            <person name="Holt S."/>
            <person name="Cochrane G."/>
            <person name="Meng A."/>
            <person name="Brown T."/>
            <person name="Cohen L."/>
        </authorList>
    </citation>
    <scope>NUCLEOTIDE SEQUENCE</scope>
    <source>
        <strain evidence="4">CCMP1205</strain>
    </source>
</reference>
<proteinExistence type="predicted"/>
<evidence type="ECO:0000313" key="4">
    <source>
        <dbReference type="EMBL" id="CAD9718952.1"/>
    </source>
</evidence>
<protein>
    <submittedName>
        <fullName evidence="5">Uncharacterized protein</fullName>
    </submittedName>
</protein>
<evidence type="ECO:0000313" key="5">
    <source>
        <dbReference type="EMBL" id="QDZ20802.1"/>
    </source>
</evidence>
<reference evidence="5 6" key="1">
    <citation type="submission" date="2018-07" db="EMBL/GenBank/DDBJ databases">
        <title>The complete nuclear genome of the prasinophyte Chloropicon primus (CCMP1205).</title>
        <authorList>
            <person name="Pombert J.-F."/>
            <person name="Otis C."/>
            <person name="Turmel M."/>
            <person name="Lemieux C."/>
        </authorList>
    </citation>
    <scope>NUCLEOTIDE SEQUENCE [LARGE SCALE GENOMIC DNA]</scope>
    <source>
        <strain evidence="5 6">CCMP1205</strain>
    </source>
</reference>
<dbReference type="Proteomes" id="UP000316726">
    <property type="component" value="Chromosome 4"/>
</dbReference>
<name>A0A5B8MN95_9CHLO</name>
<gene>
    <name evidence="5" type="ORF">A3770_04p33200</name>
    <name evidence="4" type="ORF">CPRI1469_LOCUS7818</name>
</gene>
<keyword evidence="2" id="KW-0472">Membrane</keyword>
<feature type="chain" id="PRO_5036138501" evidence="3">
    <location>
        <begin position="27"/>
        <end position="504"/>
    </location>
</feature>
<keyword evidence="3" id="KW-0732">Signal</keyword>
<evidence type="ECO:0000256" key="1">
    <source>
        <dbReference type="SAM" id="MobiDB-lite"/>
    </source>
</evidence>
<feature type="region of interest" description="Disordered" evidence="1">
    <location>
        <begin position="475"/>
        <end position="504"/>
    </location>
</feature>
<organism evidence="5 6">
    <name type="scientific">Chloropicon primus</name>
    <dbReference type="NCBI Taxonomy" id="1764295"/>
    <lineage>
        <taxon>Eukaryota</taxon>
        <taxon>Viridiplantae</taxon>
        <taxon>Chlorophyta</taxon>
        <taxon>Chloropicophyceae</taxon>
        <taxon>Chloropicales</taxon>
        <taxon>Chloropicaceae</taxon>
        <taxon>Chloropicon</taxon>
    </lineage>
</organism>
<dbReference type="EMBL" id="CP031037">
    <property type="protein sequence ID" value="QDZ20802.1"/>
    <property type="molecule type" value="Genomic_DNA"/>
</dbReference>
<dbReference type="AlphaFoldDB" id="A0A5B8MN95"/>
<evidence type="ECO:0000256" key="3">
    <source>
        <dbReference type="SAM" id="SignalP"/>
    </source>
</evidence>
<keyword evidence="2" id="KW-1133">Transmembrane helix</keyword>
<evidence type="ECO:0000313" key="6">
    <source>
        <dbReference type="Proteomes" id="UP000316726"/>
    </source>
</evidence>
<accession>A0A5B8MN95</accession>
<keyword evidence="2" id="KW-0812">Transmembrane</keyword>
<feature type="signal peptide" evidence="3">
    <location>
        <begin position="1"/>
        <end position="26"/>
    </location>
</feature>
<keyword evidence="6" id="KW-1185">Reference proteome</keyword>